<evidence type="ECO:0000256" key="1">
    <source>
        <dbReference type="PROSITE-ProRule" id="PRU00169"/>
    </source>
</evidence>
<proteinExistence type="predicted"/>
<evidence type="ECO:0000313" key="4">
    <source>
        <dbReference type="Proteomes" id="UP000092544"/>
    </source>
</evidence>
<evidence type="ECO:0000259" key="2">
    <source>
        <dbReference type="PROSITE" id="PS50110"/>
    </source>
</evidence>
<dbReference type="SUPFAM" id="SSF52172">
    <property type="entry name" value="CheY-like"/>
    <property type="match status" value="1"/>
</dbReference>
<reference evidence="3 4" key="1">
    <citation type="submission" date="2016-06" db="EMBL/GenBank/DDBJ databases">
        <authorList>
            <person name="Kjaerup R.B."/>
            <person name="Dalgaard T.S."/>
            <person name="Juul-Madsen H.R."/>
        </authorList>
    </citation>
    <scope>NUCLEOTIDE SEQUENCE [LARGE SCALE GENOMIC DNA]</scope>
    <source>
        <strain evidence="3 4">CECT 8886</strain>
    </source>
</reference>
<dbReference type="InterPro" id="IPR052893">
    <property type="entry name" value="TCS_response_regulator"/>
</dbReference>
<dbReference type="EMBL" id="FLOB01000004">
    <property type="protein sequence ID" value="SBS31819.1"/>
    <property type="molecule type" value="Genomic_DNA"/>
</dbReference>
<dbReference type="AlphaFoldDB" id="A0A1A8TFJ1"/>
<dbReference type="STRING" id="1792290.MSP8886_02250"/>
<protein>
    <submittedName>
        <fullName evidence="3">Response regulator rcp1</fullName>
    </submittedName>
</protein>
<dbReference type="PANTHER" id="PTHR44520">
    <property type="entry name" value="RESPONSE REGULATOR RCP1-RELATED"/>
    <property type="match status" value="1"/>
</dbReference>
<dbReference type="Pfam" id="PF00072">
    <property type="entry name" value="Response_reg"/>
    <property type="match status" value="1"/>
</dbReference>
<dbReference type="InterPro" id="IPR011006">
    <property type="entry name" value="CheY-like_superfamily"/>
</dbReference>
<dbReference type="PROSITE" id="PS50110">
    <property type="entry name" value="RESPONSE_REGULATORY"/>
    <property type="match status" value="1"/>
</dbReference>
<evidence type="ECO:0000313" key="3">
    <source>
        <dbReference type="EMBL" id="SBS31819.1"/>
    </source>
</evidence>
<dbReference type="PANTHER" id="PTHR44520:SF2">
    <property type="entry name" value="RESPONSE REGULATOR RCP1"/>
    <property type="match status" value="1"/>
</dbReference>
<dbReference type="InterPro" id="IPR001789">
    <property type="entry name" value="Sig_transdc_resp-reg_receiver"/>
</dbReference>
<feature type="domain" description="Response regulatory" evidence="2">
    <location>
        <begin position="6"/>
        <end position="131"/>
    </location>
</feature>
<dbReference type="GO" id="GO:0000160">
    <property type="term" value="P:phosphorelay signal transduction system"/>
    <property type="evidence" value="ECO:0007669"/>
    <property type="project" value="InterPro"/>
</dbReference>
<dbReference type="OrthoDB" id="9793549at2"/>
<feature type="modified residue" description="4-aspartylphosphate" evidence="1">
    <location>
        <position position="64"/>
    </location>
</feature>
<name>A0A1A8TFJ1_9GAMM</name>
<organism evidence="3 4">
    <name type="scientific">Marinomonas spartinae</name>
    <dbReference type="NCBI Taxonomy" id="1792290"/>
    <lineage>
        <taxon>Bacteria</taxon>
        <taxon>Pseudomonadati</taxon>
        <taxon>Pseudomonadota</taxon>
        <taxon>Gammaproteobacteria</taxon>
        <taxon>Oceanospirillales</taxon>
        <taxon>Oceanospirillaceae</taxon>
        <taxon>Marinomonas</taxon>
    </lineage>
</organism>
<sequence length="141" mass="15764">MSKKLSVLIVEDDDVSAESITRSLRKVAPDIEIIHAEEGKTAIEILEKTHPDKVIKSPFLVLLDLNMPVMNGFEFLEYIRDSKNLQDTVIFILTTSNDDTDRSRAYANNVAGYMVKSEVGPQFAKLTTLLSAYRSAVELNS</sequence>
<dbReference type="Gene3D" id="3.40.50.2300">
    <property type="match status" value="1"/>
</dbReference>
<gene>
    <name evidence="3" type="primary">rcp1_2</name>
    <name evidence="3" type="ORF">MSP8886_02250</name>
</gene>
<keyword evidence="1" id="KW-0597">Phosphoprotein</keyword>
<dbReference type="RefSeq" id="WP_067016404.1">
    <property type="nucleotide sequence ID" value="NZ_FLOB01000004.1"/>
</dbReference>
<accession>A0A1A8TFJ1</accession>
<dbReference type="Proteomes" id="UP000092544">
    <property type="component" value="Unassembled WGS sequence"/>
</dbReference>
<dbReference type="SMART" id="SM00448">
    <property type="entry name" value="REC"/>
    <property type="match status" value="1"/>
</dbReference>
<keyword evidence="4" id="KW-1185">Reference proteome</keyword>